<comment type="caution">
    <text evidence="3">The sequence shown here is derived from an EMBL/GenBank/DDBJ whole genome shotgun (WGS) entry which is preliminary data.</text>
</comment>
<sequence length="919" mass="104598">METFSPETIPQFTSHEEEIAFLRSELAKKENTLIEKGIEVKKENIAHDTLAEYKRIANEIPIPPKLQIPRSEHNEIVLRLQPEKHDKTMEELLALMLRKGIISTLGVVADLKNPHLDADFHRFLVQYLCETHSIPGIKETNPLWQAIDMKLFEITLPEPENEKDNTDFKALITSMEQFYAGMHSIAETKNNKERAHFSLEIVLANNTDHIVFYAAVPAEKASLLEKHVLGVHAKARLNEIPDDYNIFPEERGGISASYGVLKNYDIFPIKTFDTFDHDPLNILINVFTKLKRTGEGAAVQLTMMPQDEDYTDHYHDVLKQLKDGVSVKEAMQGTFSKLASGIGSFAMDMISPKDKDEKEKEKKTDDEAIGYITEKVKRPIMGATLRIVTAGANHDRSENIRAEIESGFNQFTESHRNGIEFKKVEEKNMGSFLHAFTYRMFDKSFVMPLNFTELATIFHFPYDIENSPQLKQAKSAGSPAPIEMGDIQSDDDGVLLGYNSYRGITTPIFMRTEDRMRHLYVIGQTGVGKSGILRTMISQDIAKGRGCCFIDPHGNDIQDILSYVPKDRIDDVIYFDPAYTPRPMALNMLEFDPRFPEQKTMVIDSLMSVFSQLFDLKATGGPLFEQYFKNSAMLVMDHPESGNTLLEITRVMADKTFRDMKMSHCKNPIVKQFWKSAEETTGESGLANFVPYVTSKFDPLISNEFLRPIIVQENSVLNMRDIMDNKKILLVNLSKGRLGELNANLIGMILVMKFQMAALSRADMYGKKVEDFFLYIDEFQNVTTPAISSILSEARKYRLSLNLAHQYISQLQDDIKGAVFGNVGSKACFRVSPEDAEFMQKQFEPVFTSTDIMKLDNREAYMAMLYKGQPVKPFNIRTADNPPSNTQIVPLLKELSYLRYGRDREEVEAEIIAKYNQSQ</sequence>
<evidence type="ECO:0000313" key="3">
    <source>
        <dbReference type="EMBL" id="OGI83831.1"/>
    </source>
</evidence>
<dbReference type="Pfam" id="PF12696">
    <property type="entry name" value="TraG-D_C"/>
    <property type="match status" value="1"/>
</dbReference>
<dbReference type="CDD" id="cd01127">
    <property type="entry name" value="TrwB_TraG_TraD_VirD4"/>
    <property type="match status" value="1"/>
</dbReference>
<dbReference type="Gene3D" id="3.40.50.300">
    <property type="entry name" value="P-loop containing nucleotide triphosphate hydrolases"/>
    <property type="match status" value="2"/>
</dbReference>
<dbReference type="InterPro" id="IPR027417">
    <property type="entry name" value="P-loop_NTPase"/>
</dbReference>
<protein>
    <submittedName>
        <fullName evidence="3">Uncharacterized protein</fullName>
    </submittedName>
</protein>
<dbReference type="InterPro" id="IPR032689">
    <property type="entry name" value="TraG-D_C"/>
</dbReference>
<dbReference type="Proteomes" id="UP000178184">
    <property type="component" value="Unassembled WGS sequence"/>
</dbReference>
<dbReference type="STRING" id="1801764.A2903_00255"/>
<gene>
    <name evidence="3" type="ORF">A2903_00255</name>
</gene>
<organism evidence="3 4">
    <name type="scientific">Candidatus Nomurabacteria bacterium RIFCSPLOWO2_01_FULL_33_17</name>
    <dbReference type="NCBI Taxonomy" id="1801764"/>
    <lineage>
        <taxon>Bacteria</taxon>
        <taxon>Candidatus Nomuraibacteriota</taxon>
    </lineage>
</organism>
<dbReference type="EMBL" id="MFUO01000019">
    <property type="protein sequence ID" value="OGI83831.1"/>
    <property type="molecule type" value="Genomic_DNA"/>
</dbReference>
<dbReference type="InterPro" id="IPR051162">
    <property type="entry name" value="T4SS_component"/>
</dbReference>
<evidence type="ECO:0000313" key="4">
    <source>
        <dbReference type="Proteomes" id="UP000178184"/>
    </source>
</evidence>
<proteinExistence type="predicted"/>
<name>A0A1F6WPL5_9BACT</name>
<dbReference type="SUPFAM" id="SSF52540">
    <property type="entry name" value="P-loop containing nucleoside triphosphate hydrolases"/>
    <property type="match status" value="1"/>
</dbReference>
<dbReference type="InterPro" id="IPR058441">
    <property type="entry name" value="DUF8128"/>
</dbReference>
<dbReference type="PANTHER" id="PTHR30121:SF11">
    <property type="entry name" value="AAA+ ATPASE DOMAIN-CONTAINING PROTEIN"/>
    <property type="match status" value="1"/>
</dbReference>
<evidence type="ECO:0000259" key="2">
    <source>
        <dbReference type="Pfam" id="PF26449"/>
    </source>
</evidence>
<dbReference type="PANTHER" id="PTHR30121">
    <property type="entry name" value="UNCHARACTERIZED PROTEIN YJGR-RELATED"/>
    <property type="match status" value="1"/>
</dbReference>
<reference evidence="3 4" key="1">
    <citation type="journal article" date="2016" name="Nat. Commun.">
        <title>Thousands of microbial genomes shed light on interconnected biogeochemical processes in an aquifer system.</title>
        <authorList>
            <person name="Anantharaman K."/>
            <person name="Brown C.T."/>
            <person name="Hug L.A."/>
            <person name="Sharon I."/>
            <person name="Castelle C.J."/>
            <person name="Probst A.J."/>
            <person name="Thomas B.C."/>
            <person name="Singh A."/>
            <person name="Wilkins M.J."/>
            <person name="Karaoz U."/>
            <person name="Brodie E.L."/>
            <person name="Williams K.H."/>
            <person name="Hubbard S.S."/>
            <person name="Banfield J.F."/>
        </authorList>
    </citation>
    <scope>NUCLEOTIDE SEQUENCE [LARGE SCALE GENOMIC DNA]</scope>
</reference>
<accession>A0A1F6WPL5</accession>
<dbReference type="Pfam" id="PF26449">
    <property type="entry name" value="DUF8128"/>
    <property type="match status" value="1"/>
</dbReference>
<dbReference type="AlphaFoldDB" id="A0A1F6WPL5"/>
<feature type="domain" description="DUF8128" evidence="2">
    <location>
        <begin position="171"/>
        <end position="468"/>
    </location>
</feature>
<feature type="domain" description="TraD/TraG TraM recognition site" evidence="1">
    <location>
        <begin position="774"/>
        <end position="838"/>
    </location>
</feature>
<evidence type="ECO:0000259" key="1">
    <source>
        <dbReference type="Pfam" id="PF12696"/>
    </source>
</evidence>